<name>A0A1M5TYW5_9FIRM</name>
<dbReference type="InterPro" id="IPR003149">
    <property type="entry name" value="Fe_hydrogenase_ssu"/>
</dbReference>
<feature type="domain" description="4Fe-4S ferredoxin-type" evidence="4">
    <location>
        <begin position="32"/>
        <end position="62"/>
    </location>
</feature>
<dbReference type="InterPro" id="IPR004108">
    <property type="entry name" value="Fe_hydrogenase_lsu_C"/>
</dbReference>
<feature type="domain" description="4Fe-4S ferredoxin-type" evidence="4">
    <location>
        <begin position="2"/>
        <end position="31"/>
    </location>
</feature>
<evidence type="ECO:0000256" key="1">
    <source>
        <dbReference type="ARBA" id="ARBA00022723"/>
    </source>
</evidence>
<dbReference type="Pfam" id="PF02906">
    <property type="entry name" value="Fe_hyd_lg_C"/>
    <property type="match status" value="1"/>
</dbReference>
<dbReference type="GO" id="GO:0005506">
    <property type="term" value="F:iron ion binding"/>
    <property type="evidence" value="ECO:0007669"/>
    <property type="project" value="InterPro"/>
</dbReference>
<dbReference type="GO" id="GO:0008901">
    <property type="term" value="F:ferredoxin hydrogenase activity"/>
    <property type="evidence" value="ECO:0007669"/>
    <property type="project" value="InterPro"/>
</dbReference>
<organism evidence="5 6">
    <name type="scientific">Sporobacter termitidis DSM 10068</name>
    <dbReference type="NCBI Taxonomy" id="1123282"/>
    <lineage>
        <taxon>Bacteria</taxon>
        <taxon>Bacillati</taxon>
        <taxon>Bacillota</taxon>
        <taxon>Clostridia</taxon>
        <taxon>Eubacteriales</taxon>
        <taxon>Oscillospiraceae</taxon>
        <taxon>Sporobacter</taxon>
    </lineage>
</organism>
<dbReference type="Pfam" id="PF02256">
    <property type="entry name" value="Fe_hyd_SSU"/>
    <property type="match status" value="1"/>
</dbReference>
<dbReference type="InterPro" id="IPR036991">
    <property type="entry name" value="Fe_hydrogenase_ssu_sf"/>
</dbReference>
<dbReference type="Pfam" id="PF13187">
    <property type="entry name" value="Fer4_9"/>
    <property type="match status" value="1"/>
</dbReference>
<dbReference type="RefSeq" id="WP_073075854.1">
    <property type="nucleotide sequence ID" value="NZ_FQXV01000001.1"/>
</dbReference>
<proteinExistence type="predicted"/>
<dbReference type="PANTHER" id="PTHR11615">
    <property type="entry name" value="NITRATE, FORMATE, IRON DEHYDROGENASE"/>
    <property type="match status" value="1"/>
</dbReference>
<protein>
    <submittedName>
        <fullName evidence="5">[FeFe] hydrogenase, group A</fullName>
    </submittedName>
</protein>
<dbReference type="NCBIfam" id="TIGR02512">
    <property type="entry name" value="FeFe_hydrog_A"/>
    <property type="match status" value="1"/>
</dbReference>
<accession>A0A1M5TYW5</accession>
<keyword evidence="1" id="KW-0479">Metal-binding</keyword>
<sequence>MEVICIDENLCTGCRECAEICPSWAIEGEQGKPQTINKDKCVMCGQCVQKCKSYISPAIHGEEAYRRVREERGIPDSVTEPLFAAYNVCHLSEVKAALSDPDKFTMVQSAPAVRMGLAEEFGYPFGTIAAGKLAAALRRIGFDKVYDTNFSADLTIMEEGTELIKRVTEGGVLPMFTSCCPAWVKFLETSYPEMTKHLSSCKSPQQMLGAVFKTYCAKLDNVAPEKIFSVAVMPCTCKEFEANRPEMNASGCRDVDAVLTTRELAWLIRDMGIDFDALPEEAFDSPAGDYTGAGHIFGVTGGVMEAAIRTGYELMTGQPIPNVEVTAVRGTEGFHTSDIKVGDMTLRIGVVTYLKNVIPVLEDIKAGRLKLDFLEVMTCPEGCVTGGGQPKFLMETDKKEAYKKRREGTFEHDRALPIRKSHENPSIQKLYADFLKERNGKLSHKLLHTKYRTK</sequence>
<dbReference type="SUPFAM" id="SSF53920">
    <property type="entry name" value="Fe-only hydrogenase"/>
    <property type="match status" value="1"/>
</dbReference>
<dbReference type="PROSITE" id="PS51379">
    <property type="entry name" value="4FE4S_FER_2"/>
    <property type="match status" value="2"/>
</dbReference>
<evidence type="ECO:0000256" key="3">
    <source>
        <dbReference type="ARBA" id="ARBA00023014"/>
    </source>
</evidence>
<dbReference type="STRING" id="1123282.SAMN02745823_00290"/>
<dbReference type="InterPro" id="IPR050340">
    <property type="entry name" value="Cytosolic_Fe-S_CAF"/>
</dbReference>
<dbReference type="GO" id="GO:0051536">
    <property type="term" value="F:iron-sulfur cluster binding"/>
    <property type="evidence" value="ECO:0007669"/>
    <property type="project" value="UniProtKB-KW"/>
</dbReference>
<dbReference type="InterPro" id="IPR009016">
    <property type="entry name" value="Fe_hydrogenase"/>
</dbReference>
<dbReference type="SUPFAM" id="SSF54862">
    <property type="entry name" value="4Fe-4S ferredoxins"/>
    <property type="match status" value="1"/>
</dbReference>
<dbReference type="Gene3D" id="3.30.70.20">
    <property type="match status" value="1"/>
</dbReference>
<dbReference type="EMBL" id="FQXV01000001">
    <property type="protein sequence ID" value="SHH55982.1"/>
    <property type="molecule type" value="Genomic_DNA"/>
</dbReference>
<gene>
    <name evidence="5" type="ORF">SAMN02745823_00290</name>
</gene>
<dbReference type="Gene3D" id="3.40.50.1780">
    <property type="match status" value="1"/>
</dbReference>
<evidence type="ECO:0000313" key="6">
    <source>
        <dbReference type="Proteomes" id="UP000183995"/>
    </source>
</evidence>
<dbReference type="Proteomes" id="UP000183995">
    <property type="component" value="Unassembled WGS sequence"/>
</dbReference>
<dbReference type="AlphaFoldDB" id="A0A1M5TYW5"/>
<reference evidence="5 6" key="1">
    <citation type="submission" date="2016-11" db="EMBL/GenBank/DDBJ databases">
        <authorList>
            <person name="Jaros S."/>
            <person name="Januszkiewicz K."/>
            <person name="Wedrychowicz H."/>
        </authorList>
    </citation>
    <scope>NUCLEOTIDE SEQUENCE [LARGE SCALE GENOMIC DNA]</scope>
    <source>
        <strain evidence="5 6">DSM 10068</strain>
    </source>
</reference>
<dbReference type="OrthoDB" id="9805142at2"/>
<dbReference type="PROSITE" id="PS00198">
    <property type="entry name" value="4FE4S_FER_1"/>
    <property type="match status" value="1"/>
</dbReference>
<dbReference type="InterPro" id="IPR017900">
    <property type="entry name" value="4Fe4S_Fe_S_CS"/>
</dbReference>
<dbReference type="SMART" id="SM00902">
    <property type="entry name" value="Fe_hyd_SSU"/>
    <property type="match status" value="1"/>
</dbReference>
<dbReference type="Gene3D" id="4.10.260.20">
    <property type="entry name" value="Iron hydrogenase, small subunit"/>
    <property type="match status" value="1"/>
</dbReference>
<keyword evidence="6" id="KW-1185">Reference proteome</keyword>
<keyword evidence="2" id="KW-0408">Iron</keyword>
<evidence type="ECO:0000313" key="5">
    <source>
        <dbReference type="EMBL" id="SHH55982.1"/>
    </source>
</evidence>
<keyword evidence="3" id="KW-0411">Iron-sulfur</keyword>
<dbReference type="InterPro" id="IPR017896">
    <property type="entry name" value="4Fe4S_Fe-S-bd"/>
</dbReference>
<dbReference type="Gene3D" id="3.40.950.10">
    <property type="entry name" value="Fe-only Hydrogenase (Larger Subunit), Chain L, domain 3"/>
    <property type="match status" value="1"/>
</dbReference>
<evidence type="ECO:0000259" key="4">
    <source>
        <dbReference type="PROSITE" id="PS51379"/>
    </source>
</evidence>
<evidence type="ECO:0000256" key="2">
    <source>
        <dbReference type="ARBA" id="ARBA00023004"/>
    </source>
</evidence>
<dbReference type="InterPro" id="IPR013352">
    <property type="entry name" value="Fe_hydrogenase_subset"/>
</dbReference>